<keyword evidence="3" id="KW-1185">Reference proteome</keyword>
<feature type="region of interest" description="Disordered" evidence="1">
    <location>
        <begin position="150"/>
        <end position="367"/>
    </location>
</feature>
<accession>A0A068SCK4</accession>
<evidence type="ECO:0000256" key="1">
    <source>
        <dbReference type="SAM" id="MobiDB-lite"/>
    </source>
</evidence>
<name>A0A068SCK4_9FUNG</name>
<evidence type="ECO:0000313" key="2">
    <source>
        <dbReference type="EMBL" id="CDH58986.1"/>
    </source>
</evidence>
<evidence type="ECO:0000313" key="3">
    <source>
        <dbReference type="Proteomes" id="UP000027586"/>
    </source>
</evidence>
<protein>
    <submittedName>
        <fullName evidence="2">Uncharacterized protein</fullName>
    </submittedName>
</protein>
<feature type="compositionally biased region" description="Basic residues" evidence="1">
    <location>
        <begin position="342"/>
        <end position="359"/>
    </location>
</feature>
<organism evidence="2 3">
    <name type="scientific">Lichtheimia corymbifera JMRC:FSU:9682</name>
    <dbReference type="NCBI Taxonomy" id="1263082"/>
    <lineage>
        <taxon>Eukaryota</taxon>
        <taxon>Fungi</taxon>
        <taxon>Fungi incertae sedis</taxon>
        <taxon>Mucoromycota</taxon>
        <taxon>Mucoromycotina</taxon>
        <taxon>Mucoromycetes</taxon>
        <taxon>Mucorales</taxon>
        <taxon>Lichtheimiaceae</taxon>
        <taxon>Lichtheimia</taxon>
    </lineage>
</organism>
<dbReference type="AlphaFoldDB" id="A0A068SCK4"/>
<comment type="caution">
    <text evidence="2">The sequence shown here is derived from an EMBL/GenBank/DDBJ whole genome shotgun (WGS) entry which is preliminary data.</text>
</comment>
<proteinExistence type="predicted"/>
<dbReference type="Proteomes" id="UP000027586">
    <property type="component" value="Unassembled WGS sequence"/>
</dbReference>
<dbReference type="VEuPathDB" id="FungiDB:LCOR_09830.1"/>
<gene>
    <name evidence="2" type="ORF">LCOR_09830.1</name>
</gene>
<reference evidence="2" key="1">
    <citation type="submission" date="2013-08" db="EMBL/GenBank/DDBJ databases">
        <title>Gene expansion shapes genome architecture in the human pathogen Lichtheimia corymbifera: an evolutionary genomics analysis in the ancient terrestrial Mucorales (Mucoromycotina).</title>
        <authorList>
            <person name="Schwartze V.U."/>
            <person name="Winter S."/>
            <person name="Shelest E."/>
            <person name="Marcet-Houben M."/>
            <person name="Horn F."/>
            <person name="Wehner S."/>
            <person name="Hoffmann K."/>
            <person name="Riege K."/>
            <person name="Sammeth M."/>
            <person name="Nowrousian M."/>
            <person name="Valiante V."/>
            <person name="Linde J."/>
            <person name="Jacobsen I.D."/>
            <person name="Marz M."/>
            <person name="Brakhage A.A."/>
            <person name="Gabaldon T."/>
            <person name="Bocker S."/>
            <person name="Voigt K."/>
        </authorList>
    </citation>
    <scope>NUCLEOTIDE SEQUENCE [LARGE SCALE GENOMIC DNA]</scope>
    <source>
        <strain evidence="2">FSU 9682</strain>
    </source>
</reference>
<dbReference type="OrthoDB" id="10413986at2759"/>
<feature type="compositionally biased region" description="Low complexity" evidence="1">
    <location>
        <begin position="294"/>
        <end position="312"/>
    </location>
</feature>
<sequence>MSSKAARFQLTWASSEKPGGKTGDEAILEWLQTPRNAARYIRLWNNIAEADSKATFSAELTAFVNNNSSPQRTPSSVQKRVQRFDELLKESKALLSSGASERAILKHFPYYHECMKCMENGLEVLRQELDAKGEKDGYYDKIFEAYQSHITQRTRSERRSKSTSLPDTPSPILPSRDTLFDMPPSPSSPPSMTKQSSFDSASSSSSSSSHVDKKNTFIVPPSLSSSSSSMRKQPSIDSASSSSSSSISNQTSSSLERKASQNPPTESPPRPNKRGFCIESDSTSSSDSRLHVDPTPSSSSSLSLSHQSPSLSRPISTTHRPLHIRPDTPSSSKSIPSQTREKSKKKRVSHQQSRNHHPQQHSDMSDTEAISQELTQLLQETNKNVRRIMKINQRIEKRKLLVEKRKLALSKSREMDRKTDLINTMLESGFSKDEISQTINK</sequence>
<feature type="compositionally biased region" description="Polar residues" evidence="1">
    <location>
        <begin position="328"/>
        <end position="338"/>
    </location>
</feature>
<feature type="compositionally biased region" description="Low complexity" evidence="1">
    <location>
        <begin position="196"/>
        <end position="209"/>
    </location>
</feature>
<feature type="compositionally biased region" description="Low complexity" evidence="1">
    <location>
        <begin position="222"/>
        <end position="254"/>
    </location>
</feature>
<dbReference type="EMBL" id="CBTN010000063">
    <property type="protein sequence ID" value="CDH58986.1"/>
    <property type="molecule type" value="Genomic_DNA"/>
</dbReference>